<dbReference type="InterPro" id="IPR052908">
    <property type="entry name" value="AP-4-A_phosphorylase"/>
</dbReference>
<evidence type="ECO:0000256" key="1">
    <source>
        <dbReference type="ARBA" id="ARBA00022741"/>
    </source>
</evidence>
<dbReference type="EMBL" id="JAVKGT010000039">
    <property type="protein sequence ID" value="MDR5712844.1"/>
    <property type="molecule type" value="Genomic_DNA"/>
</dbReference>
<reference evidence="5" key="1">
    <citation type="submission" date="2023-07" db="EMBL/GenBank/DDBJ databases">
        <title>Description of three actinobacteria isolated from air of manufacturing shop in a pharmaceutical factory.</title>
        <authorList>
            <person name="Zhang D.-F."/>
        </authorList>
    </citation>
    <scope>NUCLEOTIDE SEQUENCE [LARGE SCALE GENOMIC DNA]</scope>
    <source>
        <strain evidence="5">CCTCC AB 207010</strain>
    </source>
</reference>
<dbReference type="PROSITE" id="PS51084">
    <property type="entry name" value="HIT_2"/>
    <property type="match status" value="1"/>
</dbReference>
<dbReference type="InterPro" id="IPR036265">
    <property type="entry name" value="HIT-like_sf"/>
</dbReference>
<name>A0ABU1FVZ0_9MICC</name>
<evidence type="ECO:0000313" key="5">
    <source>
        <dbReference type="Proteomes" id="UP001260872"/>
    </source>
</evidence>
<keyword evidence="5" id="KW-1185">Reference proteome</keyword>
<dbReference type="CDD" id="cd01275">
    <property type="entry name" value="FHIT"/>
    <property type="match status" value="1"/>
</dbReference>
<evidence type="ECO:0000313" key="4">
    <source>
        <dbReference type="EMBL" id="MDR5712844.1"/>
    </source>
</evidence>
<dbReference type="InterPro" id="IPR011146">
    <property type="entry name" value="HIT-like"/>
</dbReference>
<dbReference type="RefSeq" id="WP_310538213.1">
    <property type="nucleotide sequence ID" value="NZ_BAAAOC010000074.1"/>
</dbReference>
<organism evidence="4 5">
    <name type="scientific">Nesterenkonia flava</name>
    <dbReference type="NCBI Taxonomy" id="469799"/>
    <lineage>
        <taxon>Bacteria</taxon>
        <taxon>Bacillati</taxon>
        <taxon>Actinomycetota</taxon>
        <taxon>Actinomycetes</taxon>
        <taxon>Micrococcales</taxon>
        <taxon>Micrococcaceae</taxon>
        <taxon>Nesterenkonia</taxon>
    </lineage>
</organism>
<feature type="short sequence motif" description="Histidine triad motif" evidence="2">
    <location>
        <begin position="141"/>
        <end position="145"/>
    </location>
</feature>
<sequence>MSGEEQARIDDFRLAGVPDAFQRLWNPHRAAYQSRGQDQVTGADDCPFCQGPARSDEDSLIVARGKTCFVILNLYPYNPGHVLVCPYRHVPDLTDLRPEEAAEFTRLAQQAMRVLRAVAKPAGFNLGINQGKVGGAGIAAHLHQHVIPRWGGDTNFLPVIAQTKNLSATLGETRQLLAEAWGAHTEDAAGYLTDDDGRVQEDH</sequence>
<accession>A0ABU1FVZ0</accession>
<protein>
    <submittedName>
        <fullName evidence="4">HIT domain-containing protein</fullName>
    </submittedName>
</protein>
<dbReference type="SUPFAM" id="SSF54197">
    <property type="entry name" value="HIT-like"/>
    <property type="match status" value="1"/>
</dbReference>
<feature type="domain" description="HIT" evidence="3">
    <location>
        <begin position="48"/>
        <end position="156"/>
    </location>
</feature>
<dbReference type="Proteomes" id="UP001260872">
    <property type="component" value="Unassembled WGS sequence"/>
</dbReference>
<evidence type="ECO:0000259" key="3">
    <source>
        <dbReference type="PROSITE" id="PS51084"/>
    </source>
</evidence>
<dbReference type="PANTHER" id="PTHR42997">
    <property type="entry name" value="HIT FAMILY HYDROLASE"/>
    <property type="match status" value="1"/>
</dbReference>
<comment type="caution">
    <text evidence="4">The sequence shown here is derived from an EMBL/GenBank/DDBJ whole genome shotgun (WGS) entry which is preliminary data.</text>
</comment>
<dbReference type="InterPro" id="IPR039383">
    <property type="entry name" value="FHIT"/>
</dbReference>
<dbReference type="PANTHER" id="PTHR42997:SF1">
    <property type="entry name" value="AP-4-A PHOSPHORYLASE"/>
    <property type="match status" value="1"/>
</dbReference>
<dbReference type="Gene3D" id="3.30.428.10">
    <property type="entry name" value="HIT-like"/>
    <property type="match status" value="1"/>
</dbReference>
<dbReference type="Pfam" id="PF01230">
    <property type="entry name" value="HIT"/>
    <property type="match status" value="1"/>
</dbReference>
<evidence type="ECO:0000256" key="2">
    <source>
        <dbReference type="PROSITE-ProRule" id="PRU00464"/>
    </source>
</evidence>
<keyword evidence="1" id="KW-0547">Nucleotide-binding</keyword>
<proteinExistence type="predicted"/>
<gene>
    <name evidence="4" type="ORF">RH857_12005</name>
</gene>